<feature type="transmembrane region" description="Helical" evidence="8">
    <location>
        <begin position="209"/>
        <end position="227"/>
    </location>
</feature>
<feature type="transmembrane region" description="Helical" evidence="8">
    <location>
        <begin position="294"/>
        <end position="316"/>
    </location>
</feature>
<feature type="transmembrane region" description="Helical" evidence="8">
    <location>
        <begin position="132"/>
        <end position="153"/>
    </location>
</feature>
<accession>A0ABS4JGS0</accession>
<evidence type="ECO:0000256" key="3">
    <source>
        <dbReference type="ARBA" id="ARBA00022448"/>
    </source>
</evidence>
<keyword evidence="7 8" id="KW-0472">Membrane</keyword>
<dbReference type="SUPFAM" id="SSF81345">
    <property type="entry name" value="ABC transporter involved in vitamin B12 uptake, BtuC"/>
    <property type="match status" value="1"/>
</dbReference>
<evidence type="ECO:0000313" key="9">
    <source>
        <dbReference type="EMBL" id="MBP2000912.1"/>
    </source>
</evidence>
<organism evidence="9 10">
    <name type="scientific">Paenibacillus shirakamiensis</name>
    <dbReference type="NCBI Taxonomy" id="1265935"/>
    <lineage>
        <taxon>Bacteria</taxon>
        <taxon>Bacillati</taxon>
        <taxon>Bacillota</taxon>
        <taxon>Bacilli</taxon>
        <taxon>Bacillales</taxon>
        <taxon>Paenibacillaceae</taxon>
        <taxon>Paenibacillus</taxon>
    </lineage>
</organism>
<dbReference type="Gene3D" id="1.10.3470.10">
    <property type="entry name" value="ABC transporter involved in vitamin B12 uptake, BtuC"/>
    <property type="match status" value="1"/>
</dbReference>
<comment type="subcellular location">
    <subcellularLocation>
        <location evidence="1">Cell membrane</location>
        <topology evidence="1">Multi-pass membrane protein</topology>
    </subcellularLocation>
</comment>
<gene>
    <name evidence="9" type="ORF">J2Z69_001955</name>
</gene>
<evidence type="ECO:0000256" key="6">
    <source>
        <dbReference type="ARBA" id="ARBA00022989"/>
    </source>
</evidence>
<evidence type="ECO:0000313" key="10">
    <source>
        <dbReference type="Proteomes" id="UP001519288"/>
    </source>
</evidence>
<evidence type="ECO:0000256" key="5">
    <source>
        <dbReference type="ARBA" id="ARBA00022692"/>
    </source>
</evidence>
<evidence type="ECO:0000256" key="4">
    <source>
        <dbReference type="ARBA" id="ARBA00022475"/>
    </source>
</evidence>
<proteinExistence type="inferred from homology"/>
<dbReference type="InterPro" id="IPR000522">
    <property type="entry name" value="ABC_transptr_permease_BtuC"/>
</dbReference>
<feature type="transmembrane region" description="Helical" evidence="8">
    <location>
        <begin position="165"/>
        <end position="189"/>
    </location>
</feature>
<evidence type="ECO:0000256" key="8">
    <source>
        <dbReference type="SAM" id="Phobius"/>
    </source>
</evidence>
<dbReference type="Proteomes" id="UP001519288">
    <property type="component" value="Unassembled WGS sequence"/>
</dbReference>
<dbReference type="Pfam" id="PF01032">
    <property type="entry name" value="FecCD"/>
    <property type="match status" value="1"/>
</dbReference>
<evidence type="ECO:0000256" key="7">
    <source>
        <dbReference type="ARBA" id="ARBA00023136"/>
    </source>
</evidence>
<dbReference type="InterPro" id="IPR037294">
    <property type="entry name" value="ABC_BtuC-like"/>
</dbReference>
<feature type="transmembrane region" description="Helical" evidence="8">
    <location>
        <begin position="20"/>
        <end position="43"/>
    </location>
</feature>
<evidence type="ECO:0000256" key="1">
    <source>
        <dbReference type="ARBA" id="ARBA00004651"/>
    </source>
</evidence>
<name>A0ABS4JGS0_9BACL</name>
<keyword evidence="4" id="KW-1003">Cell membrane</keyword>
<reference evidence="9 10" key="1">
    <citation type="submission" date="2021-03" db="EMBL/GenBank/DDBJ databases">
        <title>Genomic Encyclopedia of Type Strains, Phase IV (KMG-IV): sequencing the most valuable type-strain genomes for metagenomic binning, comparative biology and taxonomic classification.</title>
        <authorList>
            <person name="Goeker M."/>
        </authorList>
    </citation>
    <scope>NUCLEOTIDE SEQUENCE [LARGE SCALE GENOMIC DNA]</scope>
    <source>
        <strain evidence="9 10">DSM 26806</strain>
    </source>
</reference>
<protein>
    <submittedName>
        <fullName evidence="9">Iron complex transport system permease protein</fullName>
    </submittedName>
</protein>
<evidence type="ECO:0000256" key="2">
    <source>
        <dbReference type="ARBA" id="ARBA00007935"/>
    </source>
</evidence>
<dbReference type="EMBL" id="JAGGLD010000003">
    <property type="protein sequence ID" value="MBP2000912.1"/>
    <property type="molecule type" value="Genomic_DNA"/>
</dbReference>
<keyword evidence="6 8" id="KW-1133">Transmembrane helix</keyword>
<dbReference type="PANTHER" id="PTHR30472:SF58">
    <property type="entry name" value="IRON(3+)-HYDROXAMATE IMPORT SYSTEM PERMEASE PROTEIN FHUB"/>
    <property type="match status" value="1"/>
</dbReference>
<dbReference type="CDD" id="cd06550">
    <property type="entry name" value="TM_ABC_iron-siderophores_like"/>
    <property type="match status" value="1"/>
</dbReference>
<sequence length="348" mass="36359">MSASSTDFKSSVLDQQSRPLAALMILIMGSIILLLAVILSIFVGSRGIAIRTVWDALFHFNPSIQHHQVIWQLRMPRALAGVMVGASLAVAGAIMQGMTRNPMADAGLLGLNAGAGLALAVCFALFPTLSKSGILIATFMGAGLGAFIVYGVGSLSRNGLSPVRLTLSGAAVSALFVALSEGIALYFHIGQDLSFWLSGGLAGTNWAQVYVMFPWVVAALVGSCLLARSITMLSLGEEVALGLGMRSGWVKVAAIIVVLILAGASVSAAGMVVFVGLVVPHIVRFLVGVDYRWIIPCSAVMGGLLMVLADILAISLNPMHENPVGALISLIGVPFFLIMIRKSGRGMK</sequence>
<keyword evidence="10" id="KW-1185">Reference proteome</keyword>
<feature type="transmembrane region" description="Helical" evidence="8">
    <location>
        <begin position="107"/>
        <end position="126"/>
    </location>
</feature>
<comment type="similarity">
    <text evidence="2">Belongs to the binding-protein-dependent transport system permease family. FecCD subfamily.</text>
</comment>
<dbReference type="PANTHER" id="PTHR30472">
    <property type="entry name" value="FERRIC ENTEROBACTIN TRANSPORT SYSTEM PERMEASE PROTEIN"/>
    <property type="match status" value="1"/>
</dbReference>
<feature type="transmembrane region" description="Helical" evidence="8">
    <location>
        <begin position="322"/>
        <end position="340"/>
    </location>
</feature>
<keyword evidence="5 8" id="KW-0812">Transmembrane</keyword>
<comment type="caution">
    <text evidence="9">The sequence shown here is derived from an EMBL/GenBank/DDBJ whole genome shotgun (WGS) entry which is preliminary data.</text>
</comment>
<keyword evidence="3" id="KW-0813">Transport</keyword>